<dbReference type="Gene3D" id="3.30.460.40">
    <property type="match status" value="1"/>
</dbReference>
<name>A0A371NZ33_9MICO</name>
<gene>
    <name evidence="1" type="ORF">DY023_02530</name>
</gene>
<protein>
    <recommendedName>
        <fullName evidence="3">Amino acid transporter</fullName>
    </recommendedName>
</protein>
<accession>A0A371NZ33</accession>
<keyword evidence="2" id="KW-1185">Reference proteome</keyword>
<reference evidence="1 2" key="1">
    <citation type="submission" date="2018-08" db="EMBL/GenBank/DDBJ databases">
        <title>Isolation, diversity and antifungal activity of Actinobacteria from cow dung.</title>
        <authorList>
            <person name="Ling L."/>
        </authorList>
    </citation>
    <scope>NUCLEOTIDE SEQUENCE [LARGE SCALE GENOMIC DNA]</scope>
    <source>
        <strain evidence="1 2">NEAU-LLE</strain>
    </source>
</reference>
<evidence type="ECO:0008006" key="3">
    <source>
        <dbReference type="Google" id="ProtNLM"/>
    </source>
</evidence>
<dbReference type="OrthoDB" id="4539099at2"/>
<sequence length="203" mass="23208">MHDAEFARLYGAWESRTPEDVRELFAGYPGVWWIAGGWALQAFTGVEREHEDIDPGILRGELPLLRAHVAGRLDLWGASSGALKPVTSDDPDDLLEGCGQVWARRGAADPWEYDILLGPGTVEEWRYKRDETVRMPMGEAVWEREGIRYLQPEIQLLYKAKGLRPKDEADFVTTLPFLDARRRGWLRESLERTLPGHPWATRL</sequence>
<organism evidence="1 2">
    <name type="scientific">Microbacterium bovistercoris</name>
    <dbReference type="NCBI Taxonomy" id="2293570"/>
    <lineage>
        <taxon>Bacteria</taxon>
        <taxon>Bacillati</taxon>
        <taxon>Actinomycetota</taxon>
        <taxon>Actinomycetes</taxon>
        <taxon>Micrococcales</taxon>
        <taxon>Microbacteriaceae</taxon>
        <taxon>Microbacterium</taxon>
    </lineage>
</organism>
<evidence type="ECO:0000313" key="2">
    <source>
        <dbReference type="Proteomes" id="UP000262172"/>
    </source>
</evidence>
<dbReference type="Proteomes" id="UP000262172">
    <property type="component" value="Unassembled WGS sequence"/>
</dbReference>
<proteinExistence type="predicted"/>
<dbReference type="RefSeq" id="WP_116240774.1">
    <property type="nucleotide sequence ID" value="NZ_QUAB01000014.1"/>
</dbReference>
<dbReference type="AlphaFoldDB" id="A0A371NZ33"/>
<comment type="caution">
    <text evidence="1">The sequence shown here is derived from an EMBL/GenBank/DDBJ whole genome shotgun (WGS) entry which is preliminary data.</text>
</comment>
<dbReference type="EMBL" id="QUAB01000014">
    <property type="protein sequence ID" value="REJ07860.1"/>
    <property type="molecule type" value="Genomic_DNA"/>
</dbReference>
<evidence type="ECO:0000313" key="1">
    <source>
        <dbReference type="EMBL" id="REJ07860.1"/>
    </source>
</evidence>